<dbReference type="EMBL" id="KE345220">
    <property type="protein sequence ID" value="EXB95733.1"/>
    <property type="molecule type" value="Genomic_DNA"/>
</dbReference>
<keyword evidence="7" id="KW-1185">Reference proteome</keyword>
<evidence type="ECO:0000313" key="7">
    <source>
        <dbReference type="Proteomes" id="UP000030645"/>
    </source>
</evidence>
<reference evidence="7" key="1">
    <citation type="submission" date="2013-01" db="EMBL/GenBank/DDBJ databases">
        <title>Draft Genome Sequence of a Mulberry Tree, Morus notabilis C.K. Schneid.</title>
        <authorList>
            <person name="He N."/>
            <person name="Zhao S."/>
        </authorList>
    </citation>
    <scope>NUCLEOTIDE SEQUENCE</scope>
</reference>
<evidence type="ECO:0000256" key="1">
    <source>
        <dbReference type="ARBA" id="ARBA00004271"/>
    </source>
</evidence>
<dbReference type="eggNOG" id="KOG0017">
    <property type="taxonomic scope" value="Eukaryota"/>
</dbReference>
<dbReference type="AlphaFoldDB" id="W9RWG9"/>
<dbReference type="GO" id="GO:0048046">
    <property type="term" value="C:apoplast"/>
    <property type="evidence" value="ECO:0007669"/>
    <property type="project" value="UniProtKB-SubCell"/>
</dbReference>
<comment type="subcellular location">
    <subcellularLocation>
        <location evidence="1">Secreted</location>
        <location evidence="1">Extracellular space</location>
        <location evidence="1">Apoplast</location>
    </subcellularLocation>
</comment>
<evidence type="ECO:0000256" key="2">
    <source>
        <dbReference type="ARBA" id="ARBA00022523"/>
    </source>
</evidence>
<evidence type="ECO:0008006" key="8">
    <source>
        <dbReference type="Google" id="ProtNLM"/>
    </source>
</evidence>
<dbReference type="OrthoDB" id="2016249at2759"/>
<dbReference type="Proteomes" id="UP000030645">
    <property type="component" value="Unassembled WGS sequence"/>
</dbReference>
<proteinExistence type="inferred from homology"/>
<gene>
    <name evidence="6" type="ORF">L484_007483</name>
</gene>
<dbReference type="InterPro" id="IPR006766">
    <property type="entry name" value="EXORDIUM-like"/>
</dbReference>
<evidence type="ECO:0000256" key="4">
    <source>
        <dbReference type="ARBA" id="ARBA00022729"/>
    </source>
</evidence>
<keyword evidence="4" id="KW-0732">Signal</keyword>
<dbReference type="Pfam" id="PF04674">
    <property type="entry name" value="Phi_1"/>
    <property type="match status" value="1"/>
</dbReference>
<dbReference type="KEGG" id="mnt:21390881"/>
<evidence type="ECO:0000313" key="6">
    <source>
        <dbReference type="EMBL" id="EXB95733.1"/>
    </source>
</evidence>
<evidence type="ECO:0000256" key="5">
    <source>
        <dbReference type="ARBA" id="ARBA00023591"/>
    </source>
</evidence>
<comment type="similarity">
    <text evidence="5">Belongs to the EXORDIUM family.</text>
</comment>
<accession>W9RWG9</accession>
<keyword evidence="3" id="KW-0964">Secreted</keyword>
<sequence>MSKMIIVEKSHLLMISLAIVVALALTTGSNGLNVKQSHPSSLHTTTKTNQLTYHGGPLLTNSGTINVYLIWYGHISQKDKTTITDFFASFSPSSDLSISRKQRPPTVSKWWKTIQSYKDKAGSSVPGTVRLVKQIGDKYSSGKNIKRAQIADLVQNKIETNVLPFDPNGIYLVLTSRDVTVERFCMSSCGFHDTKTIPTKGYKVVFGHVGDASLQCPGFCAWPYAVPAYGPPFKPLVAPNNVGIDGVVINIATVLAGAATNPFKNGYYQGDVQAPLEAVTACSGKFGEGAFPGFPGKLLLDKASNASYNAYGVNGRKFLLPAVWDPATLSCKVVV</sequence>
<name>W9RWG9_9ROSA</name>
<keyword evidence="2" id="KW-0052">Apoplast</keyword>
<organism evidence="6 7">
    <name type="scientific">Morus notabilis</name>
    <dbReference type="NCBI Taxonomy" id="981085"/>
    <lineage>
        <taxon>Eukaryota</taxon>
        <taxon>Viridiplantae</taxon>
        <taxon>Streptophyta</taxon>
        <taxon>Embryophyta</taxon>
        <taxon>Tracheophyta</taxon>
        <taxon>Spermatophyta</taxon>
        <taxon>Magnoliopsida</taxon>
        <taxon>eudicotyledons</taxon>
        <taxon>Gunneridae</taxon>
        <taxon>Pentapetalae</taxon>
        <taxon>rosids</taxon>
        <taxon>fabids</taxon>
        <taxon>Rosales</taxon>
        <taxon>Moraceae</taxon>
        <taxon>Moreae</taxon>
        <taxon>Morus</taxon>
    </lineage>
</organism>
<dbReference type="PANTHER" id="PTHR31279">
    <property type="entry name" value="PROTEIN EXORDIUM-LIKE 5"/>
    <property type="match status" value="1"/>
</dbReference>
<evidence type="ECO:0000256" key="3">
    <source>
        <dbReference type="ARBA" id="ARBA00022525"/>
    </source>
</evidence>
<protein>
    <recommendedName>
        <fullName evidence="8">Protein EXORDIUM-like 2</fullName>
    </recommendedName>
</protein>
<dbReference type="PANTHER" id="PTHR31279:SF58">
    <property type="entry name" value="PROTEIN EXORDIUM-LIKE 2"/>
    <property type="match status" value="1"/>
</dbReference>